<dbReference type="AlphaFoldDB" id="A0AA45C6Z2"/>
<keyword evidence="2" id="KW-1185">Reference proteome</keyword>
<accession>A0AA45C6Z2</accession>
<dbReference type="RefSeq" id="WP_109604610.1">
    <property type="nucleotide sequence ID" value="NZ_QGGI01000007.1"/>
</dbReference>
<comment type="caution">
    <text evidence="1">The sequence shown here is derived from an EMBL/GenBank/DDBJ whole genome shotgun (WGS) entry which is preliminary data.</text>
</comment>
<organism evidence="1 2">
    <name type="scientific">Oceanotoga teriensis</name>
    <dbReference type="NCBI Taxonomy" id="515440"/>
    <lineage>
        <taxon>Bacteria</taxon>
        <taxon>Thermotogati</taxon>
        <taxon>Thermotogota</taxon>
        <taxon>Thermotogae</taxon>
        <taxon>Petrotogales</taxon>
        <taxon>Petrotogaceae</taxon>
        <taxon>Oceanotoga</taxon>
    </lineage>
</organism>
<evidence type="ECO:0000313" key="2">
    <source>
        <dbReference type="Proteomes" id="UP000245921"/>
    </source>
</evidence>
<dbReference type="Proteomes" id="UP000245921">
    <property type="component" value="Unassembled WGS sequence"/>
</dbReference>
<gene>
    <name evidence="1" type="ORF">C7380_10727</name>
</gene>
<name>A0AA45C6Z2_9BACT</name>
<reference evidence="1 2" key="1">
    <citation type="submission" date="2018-05" db="EMBL/GenBank/DDBJ databases">
        <title>Genomic Encyclopedia of Type Strains, Phase IV (KMG-IV): sequencing the most valuable type-strain genomes for metagenomic binning, comparative biology and taxonomic classification.</title>
        <authorList>
            <person name="Goeker M."/>
        </authorList>
    </citation>
    <scope>NUCLEOTIDE SEQUENCE [LARGE SCALE GENOMIC DNA]</scope>
    <source>
        <strain evidence="1 2">DSM 24906</strain>
    </source>
</reference>
<proteinExistence type="predicted"/>
<evidence type="ECO:0000313" key="1">
    <source>
        <dbReference type="EMBL" id="PWJ95072.1"/>
    </source>
</evidence>
<sequence>MKIFEKDVLIKTESLNLPKNAMWFQNPDFFLIKYFKEYDDNFKFFLINPDDLKINIFNVEYLGEEELDIHGKSFLTDKFKASVNIFLGISFNTYYWYRSSDSRFLKFKTEAFLLFSESLTTVSKEYIY</sequence>
<dbReference type="EMBL" id="QGGI01000007">
    <property type="protein sequence ID" value="PWJ95072.1"/>
    <property type="molecule type" value="Genomic_DNA"/>
</dbReference>
<protein>
    <submittedName>
        <fullName evidence="1">Uncharacterized protein</fullName>
    </submittedName>
</protein>